<comment type="similarity">
    <text evidence="2">Belongs to the WD repeat SEC13 family.</text>
</comment>
<dbReference type="Gene3D" id="2.130.10.10">
    <property type="entry name" value="YVTN repeat-like/Quinoprotein amine dehydrogenase"/>
    <property type="match status" value="1"/>
</dbReference>
<evidence type="ECO:0000256" key="9">
    <source>
        <dbReference type="ARBA" id="ARBA00023132"/>
    </source>
</evidence>
<dbReference type="PROSITE" id="PS50082">
    <property type="entry name" value="WD_REPEATS_2"/>
    <property type="match status" value="1"/>
</dbReference>
<dbReference type="GO" id="GO:0031080">
    <property type="term" value="C:nuclear pore outer ring"/>
    <property type="evidence" value="ECO:0007669"/>
    <property type="project" value="TreeGrafter"/>
</dbReference>
<name>A0AAV9IW21_CYACA</name>
<keyword evidence="8" id="KW-0811">Translocation</keyword>
<evidence type="ECO:0008006" key="15">
    <source>
        <dbReference type="Google" id="ProtNLM"/>
    </source>
</evidence>
<dbReference type="InterPro" id="IPR001680">
    <property type="entry name" value="WD40_rpt"/>
</dbReference>
<dbReference type="AlphaFoldDB" id="A0AAV9IW21"/>
<dbReference type="SMART" id="SM00320">
    <property type="entry name" value="WD40"/>
    <property type="match status" value="6"/>
</dbReference>
<keyword evidence="5" id="KW-0677">Repeat</keyword>
<reference evidence="13 14" key="1">
    <citation type="submission" date="2022-07" db="EMBL/GenBank/DDBJ databases">
        <title>Genome-wide signatures of adaptation to extreme environments.</title>
        <authorList>
            <person name="Cho C.H."/>
            <person name="Yoon H.S."/>
        </authorList>
    </citation>
    <scope>NUCLEOTIDE SEQUENCE [LARGE SCALE GENOMIC DNA]</scope>
    <source>
        <strain evidence="13 14">DBV 063 E5</strain>
    </source>
</reference>
<dbReference type="GO" id="GO:0005198">
    <property type="term" value="F:structural molecule activity"/>
    <property type="evidence" value="ECO:0007669"/>
    <property type="project" value="InterPro"/>
</dbReference>
<feature type="region of interest" description="Disordered" evidence="12">
    <location>
        <begin position="353"/>
        <end position="404"/>
    </location>
</feature>
<keyword evidence="6" id="KW-0509">mRNA transport</keyword>
<feature type="compositionally biased region" description="Pro residues" evidence="12">
    <location>
        <begin position="556"/>
        <end position="584"/>
    </location>
</feature>
<evidence type="ECO:0000256" key="2">
    <source>
        <dbReference type="ARBA" id="ARBA00010102"/>
    </source>
</evidence>
<proteinExistence type="inferred from homology"/>
<protein>
    <recommendedName>
        <fullName evidence="15">Protein transport protein SEC13</fullName>
    </recommendedName>
</protein>
<dbReference type="GO" id="GO:0030127">
    <property type="term" value="C:COPII vesicle coat"/>
    <property type="evidence" value="ECO:0007669"/>
    <property type="project" value="TreeGrafter"/>
</dbReference>
<gene>
    <name evidence="13" type="ORF">CDCA_CDCA08G2320</name>
</gene>
<dbReference type="PANTHER" id="PTHR11024">
    <property type="entry name" value="NUCLEAR PORE COMPLEX PROTEIN SEC13 / SEH1 FAMILY MEMBER"/>
    <property type="match status" value="1"/>
</dbReference>
<keyword evidence="14" id="KW-1185">Reference proteome</keyword>
<evidence type="ECO:0000256" key="3">
    <source>
        <dbReference type="ARBA" id="ARBA00022448"/>
    </source>
</evidence>
<feature type="compositionally biased region" description="Low complexity" evidence="12">
    <location>
        <begin position="476"/>
        <end position="485"/>
    </location>
</feature>
<dbReference type="GO" id="GO:0090114">
    <property type="term" value="P:COPII-coated vesicle budding"/>
    <property type="evidence" value="ECO:0007669"/>
    <property type="project" value="TreeGrafter"/>
</dbReference>
<dbReference type="PANTHER" id="PTHR11024:SF2">
    <property type="entry name" value="PROTEIN SEC13 HOMOLOG"/>
    <property type="match status" value="1"/>
</dbReference>
<evidence type="ECO:0000256" key="10">
    <source>
        <dbReference type="ARBA" id="ARBA00023242"/>
    </source>
</evidence>
<evidence type="ECO:0000256" key="6">
    <source>
        <dbReference type="ARBA" id="ARBA00022816"/>
    </source>
</evidence>
<evidence type="ECO:0000256" key="7">
    <source>
        <dbReference type="ARBA" id="ARBA00022927"/>
    </source>
</evidence>
<feature type="compositionally biased region" description="Pro residues" evidence="12">
    <location>
        <begin position="465"/>
        <end position="475"/>
    </location>
</feature>
<dbReference type="GO" id="GO:0051028">
    <property type="term" value="P:mRNA transport"/>
    <property type="evidence" value="ECO:0007669"/>
    <property type="project" value="UniProtKB-KW"/>
</dbReference>
<evidence type="ECO:0000313" key="13">
    <source>
        <dbReference type="EMBL" id="KAK4536295.1"/>
    </source>
</evidence>
<dbReference type="PRINTS" id="PR01217">
    <property type="entry name" value="PRICHEXTENSN"/>
</dbReference>
<keyword evidence="9" id="KW-0906">Nuclear pore complex</keyword>
<sequence length="584" mass="60911">MTAPVIAPKHFIETQHDDKIHDAQFDFYGRHLATCASDGYVKVFALGDASGRAAGATQLVSELVVSTTGPVWQVAWAHPKFGTLLATCGWDGRAVLWAAAGSDAQPTARLNFQVVYEYTAHQPASVNAVAFAPHEYGLAFACASSDGRVSVCRRNEADGSWQSQFLADPATEVAHVLGATTVSWAPSVRPGGLVSWEQATPPPMRLATGGCDNLVRIWVHDTASNAWRVEGDGATPGSGTLYGHTDWVRSVAWCQGMGLPTGSLLASAGQDKRVIVWRQDALPSPGERGGGGVWKHRELPRFKAPCWGVSWSATGMLLAVSCGDQTVTLWKEGADGEWQLVGNVTEAGAQVIREREEREQQERAAWERQQQQQQQQTPPAYSTAAGMGTRSEMPPTAGAAAVTSGMGWAPPAPGARNVGYAPPAVSASTAAGGRYAPPPPPQPVGNTAAGGMPPPPSMGTGAMPPRAPPYPPTRQSPPAYGAPTVPSYPPAPPPYPPASGGAAATAATAYNAPAVPRYPPPPPPPSSAAAPPYPAAPARQPPSPYGTTASSAYPPAGAPPYPPAYSRPNPPPPPPTSSYPPRPY</sequence>
<dbReference type="InterPro" id="IPR036322">
    <property type="entry name" value="WD40_repeat_dom_sf"/>
</dbReference>
<accession>A0AAV9IW21</accession>
<evidence type="ECO:0000313" key="14">
    <source>
        <dbReference type="Proteomes" id="UP001301350"/>
    </source>
</evidence>
<evidence type="ECO:0000256" key="12">
    <source>
        <dbReference type="SAM" id="MobiDB-lite"/>
    </source>
</evidence>
<keyword evidence="4 11" id="KW-0853">WD repeat</keyword>
<dbReference type="Proteomes" id="UP001301350">
    <property type="component" value="Unassembled WGS sequence"/>
</dbReference>
<dbReference type="InterPro" id="IPR015943">
    <property type="entry name" value="WD40/YVTN_repeat-like_dom_sf"/>
</dbReference>
<dbReference type="Pfam" id="PF00400">
    <property type="entry name" value="WD40"/>
    <property type="match status" value="5"/>
</dbReference>
<evidence type="ECO:0000256" key="4">
    <source>
        <dbReference type="ARBA" id="ARBA00022574"/>
    </source>
</evidence>
<comment type="caution">
    <text evidence="13">The sequence shown here is derived from an EMBL/GenBank/DDBJ whole genome shotgun (WGS) entry which is preliminary data.</text>
</comment>
<feature type="compositionally biased region" description="Basic and acidic residues" evidence="12">
    <location>
        <begin position="353"/>
        <end position="366"/>
    </location>
</feature>
<evidence type="ECO:0000256" key="11">
    <source>
        <dbReference type="PROSITE-ProRule" id="PRU00221"/>
    </source>
</evidence>
<keyword evidence="3" id="KW-0813">Transport</keyword>
<keyword evidence="7" id="KW-0653">Protein transport</keyword>
<feature type="repeat" description="WD" evidence="11">
    <location>
        <begin position="241"/>
        <end position="277"/>
    </location>
</feature>
<dbReference type="InterPro" id="IPR037363">
    <property type="entry name" value="Sec13/Seh1_fam"/>
</dbReference>
<organism evidence="13 14">
    <name type="scientific">Cyanidium caldarium</name>
    <name type="common">Red alga</name>
    <dbReference type="NCBI Taxonomy" id="2771"/>
    <lineage>
        <taxon>Eukaryota</taxon>
        <taxon>Rhodophyta</taxon>
        <taxon>Bangiophyceae</taxon>
        <taxon>Cyanidiales</taxon>
        <taxon>Cyanidiaceae</taxon>
        <taxon>Cyanidium</taxon>
    </lineage>
</organism>
<feature type="compositionally biased region" description="Low complexity" evidence="12">
    <location>
        <begin position="498"/>
        <end position="515"/>
    </location>
</feature>
<dbReference type="SUPFAM" id="SSF50978">
    <property type="entry name" value="WD40 repeat-like"/>
    <property type="match status" value="1"/>
</dbReference>
<feature type="compositionally biased region" description="Low complexity" evidence="12">
    <location>
        <begin position="367"/>
        <end position="376"/>
    </location>
</feature>
<feature type="region of interest" description="Disordered" evidence="12">
    <location>
        <begin position="431"/>
        <end position="584"/>
    </location>
</feature>
<keyword evidence="10" id="KW-0539">Nucleus</keyword>
<feature type="compositionally biased region" description="Pro residues" evidence="12">
    <location>
        <begin position="486"/>
        <end position="497"/>
    </location>
</feature>
<comment type="subcellular location">
    <subcellularLocation>
        <location evidence="1">Nucleus</location>
        <location evidence="1">Nuclear pore complex</location>
    </subcellularLocation>
</comment>
<evidence type="ECO:0000256" key="1">
    <source>
        <dbReference type="ARBA" id="ARBA00004567"/>
    </source>
</evidence>
<dbReference type="GO" id="GO:0006606">
    <property type="term" value="P:protein import into nucleus"/>
    <property type="evidence" value="ECO:0007669"/>
    <property type="project" value="TreeGrafter"/>
</dbReference>
<feature type="compositionally biased region" description="Pro residues" evidence="12">
    <location>
        <begin position="516"/>
        <end position="544"/>
    </location>
</feature>
<evidence type="ECO:0000256" key="5">
    <source>
        <dbReference type="ARBA" id="ARBA00022737"/>
    </source>
</evidence>
<evidence type="ECO:0000256" key="8">
    <source>
        <dbReference type="ARBA" id="ARBA00023010"/>
    </source>
</evidence>
<dbReference type="EMBL" id="JANCYW010000008">
    <property type="protein sequence ID" value="KAK4536295.1"/>
    <property type="molecule type" value="Genomic_DNA"/>
</dbReference>